<dbReference type="PANTHER" id="PTHR30086:SF20">
    <property type="entry name" value="ARGININE EXPORTER PROTEIN ARGO-RELATED"/>
    <property type="match status" value="1"/>
</dbReference>
<comment type="subcellular location">
    <subcellularLocation>
        <location evidence="1">Cell membrane</location>
        <topology evidence="1">Multi-pass membrane protein</topology>
    </subcellularLocation>
</comment>
<keyword evidence="5 6" id="KW-0472">Membrane</keyword>
<feature type="transmembrane region" description="Helical" evidence="6">
    <location>
        <begin position="6"/>
        <end position="28"/>
    </location>
</feature>
<feature type="transmembrane region" description="Helical" evidence="6">
    <location>
        <begin position="67"/>
        <end position="88"/>
    </location>
</feature>
<feature type="transmembrane region" description="Helical" evidence="6">
    <location>
        <begin position="40"/>
        <end position="61"/>
    </location>
</feature>
<evidence type="ECO:0000256" key="2">
    <source>
        <dbReference type="ARBA" id="ARBA00022475"/>
    </source>
</evidence>
<evidence type="ECO:0000256" key="6">
    <source>
        <dbReference type="SAM" id="Phobius"/>
    </source>
</evidence>
<feature type="transmembrane region" description="Helical" evidence="6">
    <location>
        <begin position="147"/>
        <end position="171"/>
    </location>
</feature>
<dbReference type="Pfam" id="PF01810">
    <property type="entry name" value="LysE"/>
    <property type="match status" value="1"/>
</dbReference>
<protein>
    <submittedName>
        <fullName evidence="7">LysE family translocator</fullName>
    </submittedName>
</protein>
<keyword evidence="4 6" id="KW-1133">Transmembrane helix</keyword>
<dbReference type="InterPro" id="IPR001123">
    <property type="entry name" value="LeuE-type"/>
</dbReference>
<evidence type="ECO:0000256" key="1">
    <source>
        <dbReference type="ARBA" id="ARBA00004651"/>
    </source>
</evidence>
<dbReference type="PIRSF" id="PIRSF006324">
    <property type="entry name" value="LeuE"/>
    <property type="match status" value="1"/>
</dbReference>
<sequence>MALHLWFTFALAYLATTLTPGPNVLLVVRNTLRHGPAGMGATFMGNLAAQLLVVSAVAAGVGALLLALPMAFLALKVLGAGYLIYLGVRQVFARERPALPATPAGHTLPAARWRIAVQAFFVSATNPKTLIFFCAFLPQFVAHDRPLWAQFAVMYLTIAATVMLVHSVYCYSAYRLNGTLRASRWSLWFKRATGALFVGLGVRLLGTKAV</sequence>
<proteinExistence type="predicted"/>
<evidence type="ECO:0000256" key="5">
    <source>
        <dbReference type="ARBA" id="ARBA00023136"/>
    </source>
</evidence>
<evidence type="ECO:0000313" key="7">
    <source>
        <dbReference type="EMBL" id="NJP01160.1"/>
    </source>
</evidence>
<evidence type="ECO:0000313" key="8">
    <source>
        <dbReference type="Proteomes" id="UP000746535"/>
    </source>
</evidence>
<accession>A0ABX0YCV9</accession>
<comment type="caution">
    <text evidence="7">The sequence shown here is derived from an EMBL/GenBank/DDBJ whole genome shotgun (WGS) entry which is preliminary data.</text>
</comment>
<reference evidence="7 8" key="1">
    <citation type="submission" date="2020-03" db="EMBL/GenBank/DDBJ databases">
        <authorList>
            <person name="Wang L."/>
            <person name="He N."/>
            <person name="Li Y."/>
            <person name="Fang Y."/>
            <person name="Zhang F."/>
        </authorList>
    </citation>
    <scope>NUCLEOTIDE SEQUENCE [LARGE SCALE GENOMIC DNA]</scope>
    <source>
        <strain evidence="8">hsmgli-8</strain>
    </source>
</reference>
<gene>
    <name evidence="7" type="ORF">HBH25_09810</name>
</gene>
<feature type="transmembrane region" description="Helical" evidence="6">
    <location>
        <begin position="119"/>
        <end position="141"/>
    </location>
</feature>
<organism evidence="7 8">
    <name type="scientific">Pseudomonas quercus</name>
    <dbReference type="NCBI Taxonomy" id="2722792"/>
    <lineage>
        <taxon>Bacteria</taxon>
        <taxon>Pseudomonadati</taxon>
        <taxon>Pseudomonadota</taxon>
        <taxon>Gammaproteobacteria</taxon>
        <taxon>Pseudomonadales</taxon>
        <taxon>Pseudomonadaceae</taxon>
        <taxon>Pseudomonas</taxon>
    </lineage>
</organism>
<dbReference type="EMBL" id="JAAVJI010000004">
    <property type="protein sequence ID" value="NJP01160.1"/>
    <property type="molecule type" value="Genomic_DNA"/>
</dbReference>
<dbReference type="Proteomes" id="UP000746535">
    <property type="component" value="Unassembled WGS sequence"/>
</dbReference>
<evidence type="ECO:0000256" key="4">
    <source>
        <dbReference type="ARBA" id="ARBA00022989"/>
    </source>
</evidence>
<keyword evidence="8" id="KW-1185">Reference proteome</keyword>
<dbReference type="RefSeq" id="WP_168083728.1">
    <property type="nucleotide sequence ID" value="NZ_JAAVJI010000004.1"/>
</dbReference>
<dbReference type="PANTHER" id="PTHR30086">
    <property type="entry name" value="ARGININE EXPORTER PROTEIN ARGO"/>
    <property type="match status" value="1"/>
</dbReference>
<keyword evidence="2" id="KW-1003">Cell membrane</keyword>
<keyword evidence="3 6" id="KW-0812">Transmembrane</keyword>
<name>A0ABX0YCV9_9PSED</name>
<evidence type="ECO:0000256" key="3">
    <source>
        <dbReference type="ARBA" id="ARBA00022692"/>
    </source>
</evidence>